<dbReference type="Gene3D" id="3.90.226.10">
    <property type="entry name" value="2-enoyl-CoA Hydratase, Chain A, domain 1"/>
    <property type="match status" value="1"/>
</dbReference>
<dbReference type="OrthoDB" id="9771883at2"/>
<dbReference type="Pfam" id="PF00725">
    <property type="entry name" value="3HCDH"/>
    <property type="match status" value="2"/>
</dbReference>
<dbReference type="AlphaFoldDB" id="A0A347U9E7"/>
<reference evidence="17 19" key="1">
    <citation type="submission" date="2017-09" db="EMBL/GenBank/DDBJ databases">
        <title>Genomics of the genus Arcobacter.</title>
        <authorList>
            <person name="Perez-Cataluna A."/>
            <person name="Figueras M.J."/>
            <person name="Salas-Masso N."/>
        </authorList>
    </citation>
    <scope>NUCLEOTIDE SEQUENCE [LARGE SCALE GENOMIC DNA]</scope>
    <source>
        <strain evidence="17 19">CECT 7837</strain>
    </source>
</reference>
<keyword evidence="8" id="KW-0560">Oxidoreductase</keyword>
<dbReference type="InterPro" id="IPR001753">
    <property type="entry name" value="Enoyl-CoA_hydra/iso"/>
</dbReference>
<dbReference type="GO" id="GO:0006635">
    <property type="term" value="P:fatty acid beta-oxidation"/>
    <property type="evidence" value="ECO:0007669"/>
    <property type="project" value="UniProtKB-UniPathway"/>
</dbReference>
<keyword evidence="12" id="KW-0511">Multifunctional enzyme</keyword>
<keyword evidence="10" id="KW-0443">Lipid metabolism</keyword>
<dbReference type="GO" id="GO:0016509">
    <property type="term" value="F:long-chain (3S)-3-hydroxyacyl-CoA dehydrogenase (NAD+) activity"/>
    <property type="evidence" value="ECO:0007669"/>
    <property type="project" value="TreeGrafter"/>
</dbReference>
<reference evidence="16 18" key="2">
    <citation type="submission" date="2018-08" db="EMBL/GenBank/DDBJ databases">
        <title>Complete genome of the Arcobacter ellisii type strain LMG 26155.</title>
        <authorList>
            <person name="Miller W.G."/>
            <person name="Yee E."/>
            <person name="Bono J.L."/>
        </authorList>
    </citation>
    <scope>NUCLEOTIDE SEQUENCE [LARGE SCALE GENOMIC DNA]</scope>
    <source>
        <strain evidence="16 18">LMG 26155</strain>
    </source>
</reference>
<dbReference type="InterPro" id="IPR006108">
    <property type="entry name" value="3HC_DH_C"/>
</dbReference>
<dbReference type="InterPro" id="IPR008927">
    <property type="entry name" value="6-PGluconate_DH-like_C_sf"/>
</dbReference>
<evidence type="ECO:0000256" key="10">
    <source>
        <dbReference type="ARBA" id="ARBA00023098"/>
    </source>
</evidence>
<dbReference type="GO" id="GO:0004300">
    <property type="term" value="F:enoyl-CoA hydratase activity"/>
    <property type="evidence" value="ECO:0007669"/>
    <property type="project" value="UniProtKB-EC"/>
</dbReference>
<feature type="domain" description="3-hydroxyacyl-CoA dehydrogenase C-terminal" evidence="14">
    <location>
        <begin position="605"/>
        <end position="688"/>
    </location>
</feature>
<comment type="similarity">
    <text evidence="3">In the N-terminal section; belongs to the enoyl-CoA hydratase/isomerase family.</text>
</comment>
<dbReference type="Gene3D" id="3.40.50.720">
    <property type="entry name" value="NAD(P)-binding Rossmann-like Domain"/>
    <property type="match status" value="1"/>
</dbReference>
<feature type="domain" description="3-hydroxyacyl-CoA dehydrogenase NAD binding" evidence="15">
    <location>
        <begin position="306"/>
        <end position="483"/>
    </location>
</feature>
<dbReference type="Proteomes" id="UP000262582">
    <property type="component" value="Chromosome"/>
</dbReference>
<evidence type="ECO:0000256" key="4">
    <source>
        <dbReference type="ARBA" id="ARBA00009463"/>
    </source>
</evidence>
<evidence type="ECO:0000256" key="1">
    <source>
        <dbReference type="ARBA" id="ARBA00005005"/>
    </source>
</evidence>
<evidence type="ECO:0000256" key="9">
    <source>
        <dbReference type="ARBA" id="ARBA00023027"/>
    </source>
</evidence>
<dbReference type="FunFam" id="3.40.50.720:FF:000009">
    <property type="entry name" value="Fatty oxidation complex, alpha subunit"/>
    <property type="match status" value="1"/>
</dbReference>
<dbReference type="InterPro" id="IPR029045">
    <property type="entry name" value="ClpP/crotonase-like_dom_sf"/>
</dbReference>
<evidence type="ECO:0000256" key="8">
    <source>
        <dbReference type="ARBA" id="ARBA00023002"/>
    </source>
</evidence>
<proteinExistence type="inferred from homology"/>
<dbReference type="InterPro" id="IPR036291">
    <property type="entry name" value="NAD(P)-bd_dom_sf"/>
</dbReference>
<dbReference type="PROSITE" id="PS00067">
    <property type="entry name" value="3HCDH"/>
    <property type="match status" value="1"/>
</dbReference>
<evidence type="ECO:0000313" key="19">
    <source>
        <dbReference type="Proteomes" id="UP000290588"/>
    </source>
</evidence>
<evidence type="ECO:0000256" key="5">
    <source>
        <dbReference type="ARBA" id="ARBA00012076"/>
    </source>
</evidence>
<keyword evidence="11" id="KW-0456">Lyase</keyword>
<keyword evidence="7" id="KW-0442">Lipid degradation</keyword>
<evidence type="ECO:0000256" key="13">
    <source>
        <dbReference type="ARBA" id="ARBA00049556"/>
    </source>
</evidence>
<dbReference type="PANTHER" id="PTHR43612">
    <property type="entry name" value="TRIFUNCTIONAL ENZYME SUBUNIT ALPHA"/>
    <property type="match status" value="1"/>
</dbReference>
<dbReference type="RefSeq" id="WP_118917637.1">
    <property type="nucleotide sequence ID" value="NZ_CP032097.1"/>
</dbReference>
<dbReference type="InterPro" id="IPR050136">
    <property type="entry name" value="FA_oxidation_alpha_subunit"/>
</dbReference>
<comment type="similarity">
    <text evidence="2">In the central section; belongs to the 3-hydroxyacyl-CoA dehydrogenase family.</text>
</comment>
<dbReference type="KEGG" id="aell:AELL_1822"/>
<dbReference type="SUPFAM" id="SSF51735">
    <property type="entry name" value="NAD(P)-binding Rossmann-fold domains"/>
    <property type="match status" value="1"/>
</dbReference>
<dbReference type="InterPro" id="IPR006180">
    <property type="entry name" value="3-OHacyl-CoA_DH_CS"/>
</dbReference>
<sequence length="701" mass="79816">MSNINLEIKQNVATLVFDLKDEKVNKLSFEILKEFDEKLNQIKEDSSIKALVIDSAKKDIFIAGADIKEIEKLKDEKEVYEALMEVHEIFNKLENLQIPTIAYINGACMGGGLELALACKYRIITTNPKTKIAFPEVKLGIFPGFAGTIRAPKIIGLINALDLILSGKTIDAKKAYKINLADTIFDDAQKEFMLEDFVKKAIYGTFEKKVSFNLLNYAPFNEFIFRKAYKNLEAKVNQDFKAPYIALEVIKATINKELEDSIKIEAKEFSKLAVTKESKNMIKLFFLFEKLNKNYEKTSNPISNAVVFGNGVMGKGIIYLFSKYLKDVRIKLRDLSQAHEILKDVAKIYDYSIKSRSMTKNQVDFKLNKISYTDKFVGFRNFDFIIEAIIEDEKTKKETYKELEKIINENTIIATNTSSISIEKLGSEIKNKENFLGVHFFNPVNLMPLVEIIPTKHTSKETINKVCEMLISCGKTPIVVKDCAGFIVNRILLPYLNEAAFILEEGSKIERIDSIMKDFGMPMGPFTLADTVGIDIGYKVATILNEAYGSRMPISSIIEKMYEKNLLGVKTKAGFYEYESKDKYSNVHVTSMLENNSRIFEEKEILERCLYIMINEASRCLEENIVTDASIIDFAMITGTGFPAHKGGLLSYANEIGLKNILESLRKFEKEYGERFKPSNLLVKLVEEYEDFETGESLWKH</sequence>
<evidence type="ECO:0000313" key="18">
    <source>
        <dbReference type="Proteomes" id="UP000262582"/>
    </source>
</evidence>
<dbReference type="Pfam" id="PF00378">
    <property type="entry name" value="ECH_1"/>
    <property type="match status" value="1"/>
</dbReference>
<dbReference type="CDD" id="cd06558">
    <property type="entry name" value="crotonase-like"/>
    <property type="match status" value="1"/>
</dbReference>
<evidence type="ECO:0000259" key="14">
    <source>
        <dbReference type="Pfam" id="PF00725"/>
    </source>
</evidence>
<organism evidence="17 19">
    <name type="scientific">Arcobacter ellisii</name>
    <dbReference type="NCBI Taxonomy" id="913109"/>
    <lineage>
        <taxon>Bacteria</taxon>
        <taxon>Pseudomonadati</taxon>
        <taxon>Campylobacterota</taxon>
        <taxon>Epsilonproteobacteria</taxon>
        <taxon>Campylobacterales</taxon>
        <taxon>Arcobacteraceae</taxon>
        <taxon>Arcobacter</taxon>
    </lineage>
</organism>
<dbReference type="PANTHER" id="PTHR43612:SF3">
    <property type="entry name" value="TRIFUNCTIONAL ENZYME SUBUNIT ALPHA, MITOCHONDRIAL"/>
    <property type="match status" value="1"/>
</dbReference>
<dbReference type="Pfam" id="PF02737">
    <property type="entry name" value="3HCDH_N"/>
    <property type="match status" value="1"/>
</dbReference>
<evidence type="ECO:0000256" key="2">
    <source>
        <dbReference type="ARBA" id="ARBA00007005"/>
    </source>
</evidence>
<evidence type="ECO:0000256" key="12">
    <source>
        <dbReference type="ARBA" id="ARBA00023268"/>
    </source>
</evidence>
<dbReference type="EMBL" id="NXIG01000009">
    <property type="protein sequence ID" value="RXI29878.1"/>
    <property type="molecule type" value="Genomic_DNA"/>
</dbReference>
<dbReference type="FunFam" id="3.90.226.10:FF:000011">
    <property type="entry name" value="Fatty acid oxidation complex subunit alpha"/>
    <property type="match status" value="1"/>
</dbReference>
<dbReference type="EMBL" id="CP032097">
    <property type="protein sequence ID" value="AXX95475.1"/>
    <property type="molecule type" value="Genomic_DNA"/>
</dbReference>
<dbReference type="GO" id="GO:0070403">
    <property type="term" value="F:NAD+ binding"/>
    <property type="evidence" value="ECO:0007669"/>
    <property type="project" value="InterPro"/>
</dbReference>
<protein>
    <recommendedName>
        <fullName evidence="5">enoyl-CoA hydratase</fullName>
        <ecNumber evidence="5">4.2.1.17</ecNumber>
    </recommendedName>
</protein>
<evidence type="ECO:0000259" key="15">
    <source>
        <dbReference type="Pfam" id="PF02737"/>
    </source>
</evidence>
<evidence type="ECO:0000313" key="17">
    <source>
        <dbReference type="EMBL" id="RXI29878.1"/>
    </source>
</evidence>
<evidence type="ECO:0000256" key="3">
    <source>
        <dbReference type="ARBA" id="ARBA00008750"/>
    </source>
</evidence>
<gene>
    <name evidence="16" type="primary">fadJ</name>
    <name evidence="16" type="ORF">AELL_1822</name>
    <name evidence="17" type="ORF">CP962_09435</name>
</gene>
<evidence type="ECO:0000256" key="6">
    <source>
        <dbReference type="ARBA" id="ARBA00022832"/>
    </source>
</evidence>
<evidence type="ECO:0000256" key="11">
    <source>
        <dbReference type="ARBA" id="ARBA00023239"/>
    </source>
</evidence>
<dbReference type="Proteomes" id="UP000290588">
    <property type="component" value="Unassembled WGS sequence"/>
</dbReference>
<keyword evidence="9" id="KW-0520">NAD</keyword>
<accession>A0A347U9E7</accession>
<evidence type="ECO:0000313" key="16">
    <source>
        <dbReference type="EMBL" id="AXX95475.1"/>
    </source>
</evidence>
<evidence type="ECO:0000256" key="7">
    <source>
        <dbReference type="ARBA" id="ARBA00022963"/>
    </source>
</evidence>
<dbReference type="EC" id="4.2.1.17" evidence="5"/>
<comment type="pathway">
    <text evidence="1">Lipid metabolism; fatty acid beta-oxidation.</text>
</comment>
<comment type="similarity">
    <text evidence="4">Belongs to the 3-hydroxyacyl-CoA dehydrogenase family.</text>
</comment>
<comment type="catalytic activity">
    <reaction evidence="13">
        <text>a (3S)-3-hydroxyacyl-CoA + NAD(+) = a 3-oxoacyl-CoA + NADH + H(+)</text>
        <dbReference type="Rhea" id="RHEA:22432"/>
        <dbReference type="ChEBI" id="CHEBI:15378"/>
        <dbReference type="ChEBI" id="CHEBI:57318"/>
        <dbReference type="ChEBI" id="CHEBI:57540"/>
        <dbReference type="ChEBI" id="CHEBI:57945"/>
        <dbReference type="ChEBI" id="CHEBI:90726"/>
        <dbReference type="EC" id="1.1.1.35"/>
    </reaction>
</comment>
<dbReference type="SUPFAM" id="SSF48179">
    <property type="entry name" value="6-phosphogluconate dehydrogenase C-terminal domain-like"/>
    <property type="match status" value="2"/>
</dbReference>
<dbReference type="Gene3D" id="1.10.1040.10">
    <property type="entry name" value="N-(1-d-carboxylethyl)-l-norvaline Dehydrogenase, domain 2"/>
    <property type="match status" value="2"/>
</dbReference>
<dbReference type="InterPro" id="IPR013328">
    <property type="entry name" value="6PGD_dom2"/>
</dbReference>
<keyword evidence="6" id="KW-0276">Fatty acid metabolism</keyword>
<name>A0A347U9E7_9BACT</name>
<dbReference type="SUPFAM" id="SSF52096">
    <property type="entry name" value="ClpP/crotonase"/>
    <property type="match status" value="1"/>
</dbReference>
<keyword evidence="18" id="KW-1185">Reference proteome</keyword>
<dbReference type="InterPro" id="IPR006176">
    <property type="entry name" value="3-OHacyl-CoA_DH_NAD-bd"/>
</dbReference>
<feature type="domain" description="3-hydroxyacyl-CoA dehydrogenase C-terminal" evidence="14">
    <location>
        <begin position="485"/>
        <end position="578"/>
    </location>
</feature>